<feature type="compositionally biased region" description="Polar residues" evidence="1">
    <location>
        <begin position="126"/>
        <end position="153"/>
    </location>
</feature>
<feature type="compositionally biased region" description="Basic residues" evidence="1">
    <location>
        <begin position="347"/>
        <end position="356"/>
    </location>
</feature>
<feature type="compositionally biased region" description="Low complexity" evidence="1">
    <location>
        <begin position="201"/>
        <end position="212"/>
    </location>
</feature>
<feature type="compositionally biased region" description="Polar residues" evidence="1">
    <location>
        <begin position="471"/>
        <end position="484"/>
    </location>
</feature>
<feature type="compositionally biased region" description="Basic and acidic residues" evidence="1">
    <location>
        <begin position="237"/>
        <end position="248"/>
    </location>
</feature>
<name>A0A9Q0YL30_HOLLE</name>
<sequence>MARNENKKKMFKIQTDKSTLLKLANSWQKKHNKGKPGDATEKMENDCITTVPVMLNQSTWPNKERTGSRPEHQEFQYNNSSSSSFSSRQKTKPKKERNSSRIKHQEHQYENSHKSSSSGQRVFCSNMMSEDNDIPTSSPVLQNTLSSNENSGNRGEHQEIRHHNPTHSSSSFSPVNTYSTRPKKERKSSRYQEPQYENSHKSSSSSQQNMMSEDNDIPTSSPVLQNTLSSNENSGNRGEHQEIIDHNPTHSSSSFSPVNTYSTRPKKERKSSRYQEPQYENSHKSSSSSQQNMMCEDNDIPTSSPVLQNTLSSNENSGNRGEHQEIIDHNPAHSSSSFSPVNTYSTRPKKERKSSRYQKLQYENSHKSSSSSQQNVTSEDNDIPTSSPVQQNTLSSNENSGNRREHQEIIDHNPTHSSSFSPGKTPSNIPNNTLSNRETKEDRREIRSSQDHNSVHSSSPLQIVTFKKQTDNLSSNTYQDNTSGSDEKRSKPRPSHINTCYMSAAVHVVCGSGILEEAFVPDSHILRLIKLFSEGHLDWRTFVTLVKNDFPKFDTSEQGDVWDFLQVVYNSSPTEKLQNFFFWTTKTTRFCTDCPFTWSSPNCYPLTTVYPNDKRHICRTSDLFKRSFGPEKISGANCENCKSKSSIYSVETIESMPEVISIQVSRWSTRNSRKSRFPITVDEEMTVGVDNYHLFGLLIHIGSDTFSGHYYCVMKEGNSWFDVDNGKRRIGTRDMAWFKSSASGAFYRKGNI</sequence>
<gene>
    <name evidence="3" type="ORF">HOLleu_35631</name>
</gene>
<keyword evidence="4" id="KW-1185">Reference proteome</keyword>
<feature type="compositionally biased region" description="Polar residues" evidence="1">
    <location>
        <begin position="217"/>
        <end position="236"/>
    </location>
</feature>
<feature type="compositionally biased region" description="Basic and acidic residues" evidence="1">
    <location>
        <begin position="401"/>
        <end position="414"/>
    </location>
</feature>
<dbReference type="AlphaFoldDB" id="A0A9Q0YL30"/>
<feature type="region of interest" description="Disordered" evidence="1">
    <location>
        <begin position="24"/>
        <end position="495"/>
    </location>
</feature>
<dbReference type="PROSITE" id="PS00973">
    <property type="entry name" value="USP_2"/>
    <property type="match status" value="1"/>
</dbReference>
<feature type="compositionally biased region" description="Basic and acidic residues" evidence="1">
    <location>
        <begin position="320"/>
        <end position="331"/>
    </location>
</feature>
<feature type="compositionally biased region" description="Polar residues" evidence="1">
    <location>
        <begin position="249"/>
        <end position="263"/>
    </location>
</feature>
<feature type="compositionally biased region" description="Basic and acidic residues" evidence="1">
    <location>
        <begin position="96"/>
        <end position="113"/>
    </location>
</feature>
<keyword evidence="3" id="KW-0378">Hydrolase</keyword>
<feature type="compositionally biased region" description="Basic and acidic residues" evidence="1">
    <location>
        <begin position="35"/>
        <end position="45"/>
    </location>
</feature>
<dbReference type="EMBL" id="JAIZAY010000019">
    <property type="protein sequence ID" value="KAJ8023265.1"/>
    <property type="molecule type" value="Genomic_DNA"/>
</dbReference>
<dbReference type="CDD" id="cd02257">
    <property type="entry name" value="Peptidase_C19"/>
    <property type="match status" value="1"/>
</dbReference>
<evidence type="ECO:0000313" key="3">
    <source>
        <dbReference type="EMBL" id="KAJ8023265.1"/>
    </source>
</evidence>
<dbReference type="OrthoDB" id="47475at2759"/>
<dbReference type="InterPro" id="IPR038765">
    <property type="entry name" value="Papain-like_cys_pep_sf"/>
</dbReference>
<dbReference type="Gene3D" id="3.90.70.10">
    <property type="entry name" value="Cysteine proteinases"/>
    <property type="match status" value="1"/>
</dbReference>
<feature type="compositionally biased region" description="Polar residues" evidence="1">
    <location>
        <begin position="415"/>
        <end position="436"/>
    </location>
</feature>
<feature type="compositionally biased region" description="Basic and acidic residues" evidence="1">
    <location>
        <begin position="437"/>
        <end position="454"/>
    </location>
</feature>
<protein>
    <submittedName>
        <fullName evidence="3">Ubiquitin carboxyl-terminal hydrolase 17-like protein A</fullName>
    </submittedName>
</protein>
<dbReference type="GO" id="GO:0004843">
    <property type="term" value="F:cysteine-type deubiquitinase activity"/>
    <property type="evidence" value="ECO:0007669"/>
    <property type="project" value="InterPro"/>
</dbReference>
<dbReference type="SUPFAM" id="SSF54001">
    <property type="entry name" value="Cysteine proteinases"/>
    <property type="match status" value="1"/>
</dbReference>
<dbReference type="PROSITE" id="PS50235">
    <property type="entry name" value="USP_3"/>
    <property type="match status" value="1"/>
</dbReference>
<feature type="compositionally biased region" description="Polar residues" evidence="1">
    <location>
        <begin position="332"/>
        <end position="346"/>
    </location>
</feature>
<dbReference type="Proteomes" id="UP001152320">
    <property type="component" value="Chromosome 19"/>
</dbReference>
<evidence type="ECO:0000259" key="2">
    <source>
        <dbReference type="PROSITE" id="PS50235"/>
    </source>
</evidence>
<feature type="compositionally biased region" description="Basic and acidic residues" evidence="1">
    <location>
        <begin position="62"/>
        <end position="74"/>
    </location>
</feature>
<feature type="compositionally biased region" description="Polar residues" evidence="1">
    <location>
        <begin position="300"/>
        <end position="319"/>
    </location>
</feature>
<comment type="caution">
    <text evidence="3">The sequence shown here is derived from an EMBL/GenBank/DDBJ whole genome shotgun (WGS) entry which is preliminary data.</text>
</comment>
<reference evidence="3" key="1">
    <citation type="submission" date="2021-10" db="EMBL/GenBank/DDBJ databases">
        <title>Tropical sea cucumber genome reveals ecological adaptation and Cuvierian tubules defense mechanism.</title>
        <authorList>
            <person name="Chen T."/>
        </authorList>
    </citation>
    <scope>NUCLEOTIDE SEQUENCE</scope>
    <source>
        <strain evidence="3">Nanhai2018</strain>
        <tissue evidence="3">Muscle</tissue>
    </source>
</reference>
<organism evidence="3 4">
    <name type="scientific">Holothuria leucospilota</name>
    <name type="common">Black long sea cucumber</name>
    <name type="synonym">Mertensiothuria leucospilota</name>
    <dbReference type="NCBI Taxonomy" id="206669"/>
    <lineage>
        <taxon>Eukaryota</taxon>
        <taxon>Metazoa</taxon>
        <taxon>Echinodermata</taxon>
        <taxon>Eleutherozoa</taxon>
        <taxon>Echinozoa</taxon>
        <taxon>Holothuroidea</taxon>
        <taxon>Aspidochirotacea</taxon>
        <taxon>Aspidochirotida</taxon>
        <taxon>Holothuriidae</taxon>
        <taxon>Holothuria</taxon>
    </lineage>
</organism>
<dbReference type="InterPro" id="IPR018200">
    <property type="entry name" value="USP_CS"/>
</dbReference>
<feature type="domain" description="USP" evidence="2">
    <location>
        <begin position="491"/>
        <end position="750"/>
    </location>
</feature>
<feature type="compositionally biased region" description="Polar residues" evidence="1">
    <location>
        <begin position="166"/>
        <end position="180"/>
    </location>
</feature>
<dbReference type="InterPro" id="IPR028889">
    <property type="entry name" value="USP"/>
</dbReference>
<feature type="compositionally biased region" description="Polar residues" evidence="1">
    <location>
        <begin position="375"/>
        <end position="400"/>
    </location>
</feature>
<evidence type="ECO:0000313" key="4">
    <source>
        <dbReference type="Proteomes" id="UP001152320"/>
    </source>
</evidence>
<proteinExistence type="predicted"/>
<accession>A0A9Q0YL30</accession>
<evidence type="ECO:0000256" key="1">
    <source>
        <dbReference type="SAM" id="MobiDB-lite"/>
    </source>
</evidence>